<keyword evidence="8 9" id="KW-0472">Membrane</keyword>
<reference evidence="11 12" key="1">
    <citation type="submission" date="2017-10" db="EMBL/GenBank/DDBJ databases">
        <title>Genomics of the genus Arcobacter.</title>
        <authorList>
            <person name="Perez-Cataluna A."/>
            <person name="Figueras M.J."/>
        </authorList>
    </citation>
    <scope>NUCLEOTIDE SEQUENCE [LARGE SCALE GENOMIC DNA]</scope>
    <source>
        <strain evidence="11 12">CECT 9230</strain>
    </source>
</reference>
<dbReference type="GO" id="GO:0005886">
    <property type="term" value="C:plasma membrane"/>
    <property type="evidence" value="ECO:0007669"/>
    <property type="project" value="UniProtKB-SubCell"/>
</dbReference>
<dbReference type="InterPro" id="IPR035906">
    <property type="entry name" value="MetI-like_sf"/>
</dbReference>
<dbReference type="AlphaFoldDB" id="A0A366MSI6"/>
<evidence type="ECO:0000313" key="11">
    <source>
        <dbReference type="EMBL" id="RBQ28997.1"/>
    </source>
</evidence>
<evidence type="ECO:0000256" key="6">
    <source>
        <dbReference type="ARBA" id="ARBA00022692"/>
    </source>
</evidence>
<keyword evidence="5" id="KW-0592">Phosphate transport</keyword>
<evidence type="ECO:0000256" key="9">
    <source>
        <dbReference type="RuleBase" id="RU363032"/>
    </source>
</evidence>
<name>A0A366MSI6_9BACT</name>
<dbReference type="PROSITE" id="PS50928">
    <property type="entry name" value="ABC_TM1"/>
    <property type="match status" value="1"/>
</dbReference>
<keyword evidence="7 9" id="KW-1133">Transmembrane helix</keyword>
<comment type="caution">
    <text evidence="11">The sequence shown here is derived from an EMBL/GenBank/DDBJ whole genome shotgun (WGS) entry which is preliminary data.</text>
</comment>
<evidence type="ECO:0000313" key="12">
    <source>
        <dbReference type="Proteomes" id="UP000252669"/>
    </source>
</evidence>
<dbReference type="Gene3D" id="1.10.3720.10">
    <property type="entry name" value="MetI-like"/>
    <property type="match status" value="1"/>
</dbReference>
<comment type="subcellular location">
    <subcellularLocation>
        <location evidence="1 9">Cell membrane</location>
        <topology evidence="1 9">Multi-pass membrane protein</topology>
    </subcellularLocation>
</comment>
<dbReference type="SUPFAM" id="SSF161098">
    <property type="entry name" value="MetI-like"/>
    <property type="match status" value="1"/>
</dbReference>
<keyword evidence="3 9" id="KW-0813">Transport</keyword>
<proteinExistence type="inferred from homology"/>
<feature type="transmembrane region" description="Helical" evidence="9">
    <location>
        <begin position="134"/>
        <end position="156"/>
    </location>
</feature>
<evidence type="ECO:0000256" key="2">
    <source>
        <dbReference type="ARBA" id="ARBA00007069"/>
    </source>
</evidence>
<protein>
    <submittedName>
        <fullName evidence="11">Phosphate ABC transporter permease</fullName>
    </submittedName>
</protein>
<dbReference type="Pfam" id="PF00528">
    <property type="entry name" value="BPD_transp_1"/>
    <property type="match status" value="1"/>
</dbReference>
<dbReference type="Proteomes" id="UP000252669">
    <property type="component" value="Unassembled WGS sequence"/>
</dbReference>
<feature type="transmembrane region" description="Helical" evidence="9">
    <location>
        <begin position="247"/>
        <end position="267"/>
    </location>
</feature>
<dbReference type="OrthoDB" id="9785113at2"/>
<comment type="similarity">
    <text evidence="2">Belongs to the binding-protein-dependent transport system permease family. CysTW subfamily.</text>
</comment>
<accession>A0A366MSI6</accession>
<feature type="transmembrane region" description="Helical" evidence="9">
    <location>
        <begin position="193"/>
        <end position="215"/>
    </location>
</feature>
<keyword evidence="4" id="KW-1003">Cell membrane</keyword>
<organism evidence="11 12">
    <name type="scientific">Aliarcobacter vitoriensis</name>
    <dbReference type="NCBI Taxonomy" id="2011099"/>
    <lineage>
        <taxon>Bacteria</taxon>
        <taxon>Pseudomonadati</taxon>
        <taxon>Campylobacterota</taxon>
        <taxon>Epsilonproteobacteria</taxon>
        <taxon>Campylobacterales</taxon>
        <taxon>Arcobacteraceae</taxon>
        <taxon>Aliarcobacter</taxon>
    </lineage>
</organism>
<feature type="domain" description="ABC transmembrane type-1" evidence="10">
    <location>
        <begin position="61"/>
        <end position="270"/>
    </location>
</feature>
<dbReference type="InterPro" id="IPR051124">
    <property type="entry name" value="Phosphate_Transport_Permease"/>
</dbReference>
<gene>
    <name evidence="11" type="ORF">CRU91_06395</name>
</gene>
<dbReference type="GO" id="GO:0006817">
    <property type="term" value="P:phosphate ion transport"/>
    <property type="evidence" value="ECO:0007669"/>
    <property type="project" value="UniProtKB-KW"/>
</dbReference>
<evidence type="ECO:0000256" key="7">
    <source>
        <dbReference type="ARBA" id="ARBA00022989"/>
    </source>
</evidence>
<evidence type="ECO:0000259" key="10">
    <source>
        <dbReference type="PROSITE" id="PS50928"/>
    </source>
</evidence>
<dbReference type="InterPro" id="IPR000515">
    <property type="entry name" value="MetI-like"/>
</dbReference>
<dbReference type="RefSeq" id="WP_113894394.1">
    <property type="nucleotide sequence ID" value="NZ_JANJGA010000005.1"/>
</dbReference>
<evidence type="ECO:0000256" key="3">
    <source>
        <dbReference type="ARBA" id="ARBA00022448"/>
    </source>
</evidence>
<dbReference type="PANTHER" id="PTHR30425">
    <property type="entry name" value="PHOSPHATE TRANSPORT SYSTEM PERMEASE PROTEIN PST"/>
    <property type="match status" value="1"/>
</dbReference>
<dbReference type="CDD" id="cd06261">
    <property type="entry name" value="TM_PBP2"/>
    <property type="match status" value="1"/>
</dbReference>
<evidence type="ECO:0000256" key="1">
    <source>
        <dbReference type="ARBA" id="ARBA00004651"/>
    </source>
</evidence>
<evidence type="ECO:0000256" key="4">
    <source>
        <dbReference type="ARBA" id="ARBA00022475"/>
    </source>
</evidence>
<feature type="transmembrane region" description="Helical" evidence="9">
    <location>
        <begin position="7"/>
        <end position="36"/>
    </location>
</feature>
<evidence type="ECO:0000256" key="8">
    <source>
        <dbReference type="ARBA" id="ARBA00023136"/>
    </source>
</evidence>
<dbReference type="GO" id="GO:0055085">
    <property type="term" value="P:transmembrane transport"/>
    <property type="evidence" value="ECO:0007669"/>
    <property type="project" value="InterPro"/>
</dbReference>
<sequence length="280" mass="31196">MHFLFNFGLVISVFITSSLILFILIFLIYFSFPLIISGNFLQFFSLKWDEINNFYGLLPMILGTIYISILATFFAAIMSFSFASLMAFFLPKSLTNILNKFILFLSGVPTVLYAFIAIFLLVPWLNDILDGRGFSILTASFVLSFVVLPTMTIILFNTFNSIPKKTILAAKSLGATKEDIFFDLVLKNAKKGILSAIIFGFARAVGDTMIALMIAGNTLKIPHSILDSARTLTAHIALINASDYESIAFKAIFICGLLLFLFSFLLVGSLKILNKEKIYE</sequence>
<dbReference type="EMBL" id="PDKB01000009">
    <property type="protein sequence ID" value="RBQ28997.1"/>
    <property type="molecule type" value="Genomic_DNA"/>
</dbReference>
<keyword evidence="6 9" id="KW-0812">Transmembrane</keyword>
<keyword evidence="12" id="KW-1185">Reference proteome</keyword>
<evidence type="ECO:0000256" key="5">
    <source>
        <dbReference type="ARBA" id="ARBA00022592"/>
    </source>
</evidence>
<dbReference type="PANTHER" id="PTHR30425:SF1">
    <property type="entry name" value="PHOSPHATE TRANSPORT SYSTEM PERMEASE PROTEIN PSTC"/>
    <property type="match status" value="1"/>
</dbReference>
<feature type="transmembrane region" description="Helical" evidence="9">
    <location>
        <begin position="101"/>
        <end position="122"/>
    </location>
</feature>
<feature type="transmembrane region" description="Helical" evidence="9">
    <location>
        <begin position="56"/>
        <end position="89"/>
    </location>
</feature>